<feature type="compositionally biased region" description="Basic residues" evidence="1">
    <location>
        <begin position="1"/>
        <end position="10"/>
    </location>
</feature>
<dbReference type="EMBL" id="LT635765">
    <property type="protein sequence ID" value="SGZ51896.1"/>
    <property type="molecule type" value="Genomic_DNA"/>
</dbReference>
<proteinExistence type="predicted"/>
<accession>A0A1L0D7F5</accession>
<feature type="region of interest" description="Disordered" evidence="1">
    <location>
        <begin position="1"/>
        <end position="41"/>
    </location>
</feature>
<gene>
    <name evidence="2" type="ORF">SAMEA4029009_CIC11G00000004419</name>
</gene>
<evidence type="ECO:0000313" key="3">
    <source>
        <dbReference type="Proteomes" id="UP000182259"/>
    </source>
</evidence>
<evidence type="ECO:0000313" key="2">
    <source>
        <dbReference type="EMBL" id="SGZ51896.1"/>
    </source>
</evidence>
<feature type="compositionally biased region" description="Polar residues" evidence="1">
    <location>
        <begin position="16"/>
        <end position="30"/>
    </location>
</feature>
<name>A0A1L0D7F5_9ASCO</name>
<evidence type="ECO:0000256" key="1">
    <source>
        <dbReference type="SAM" id="MobiDB-lite"/>
    </source>
</evidence>
<dbReference type="Proteomes" id="UP000182259">
    <property type="component" value="Chromosome II"/>
</dbReference>
<protein>
    <submittedName>
        <fullName evidence="2">CIC11C00000004419</fullName>
    </submittedName>
</protein>
<sequence>MNKRGPKLGKRALAALQNSDQKAQEPQTTEDFIEEGAQDEESGDRWLGLDLSKALRFYQKAFSSYQKAITLNNSGPESLHDAYYNALRLLFHVYSQYHKNDGVNLQKLTNVAEVLTGDENSVVQHILAIILAHERSMAIDPDNVPLDLLFNSALVYTEAIDENEEYDIVALYATIAQDFFRKVLKQQVNEFQDFLLFTLALPENNEAPISSSEAPDSRAMYSSTKTAQPPDILDTVISGLQLCQAVLENMVRLVPSHGSPVNHLESFAQDLVTVADDLVQNFTDSSKAVAIEESQRNEYLISKTYVRALLCSDLAGVYLVWESANLPNIPQKFMLAADSIECVLERLDLNTGASGPEDVLNLYWSALSKMNIYFKNAQELLNEEYQAKKGPAVSVGVLIDQICRVYIARSDIDLQRCQIQNEQGQKNSQVLLNNAKAFLKNCMNLAKVSGGIRETAMEKAQRERRRYEAVSRLCLLEGKSTPEELNNILGSGMWEEDFANYKDLWYFQRFL</sequence>
<organism evidence="2 3">
    <name type="scientific">Sungouiella intermedia</name>
    <dbReference type="NCBI Taxonomy" id="45354"/>
    <lineage>
        <taxon>Eukaryota</taxon>
        <taxon>Fungi</taxon>
        <taxon>Dikarya</taxon>
        <taxon>Ascomycota</taxon>
        <taxon>Saccharomycotina</taxon>
        <taxon>Pichiomycetes</taxon>
        <taxon>Metschnikowiaceae</taxon>
        <taxon>Sungouiella</taxon>
    </lineage>
</organism>
<reference evidence="2 3" key="1">
    <citation type="submission" date="2016-10" db="EMBL/GenBank/DDBJ databases">
        <authorList>
            <person name="de Groot N.N."/>
        </authorList>
    </citation>
    <scope>NUCLEOTIDE SEQUENCE [LARGE SCALE GENOMIC DNA]</scope>
    <source>
        <strain evidence="2 3">PYCC 4715</strain>
    </source>
</reference>
<dbReference type="AlphaFoldDB" id="A0A1L0D7F5"/>
<feature type="compositionally biased region" description="Acidic residues" evidence="1">
    <location>
        <begin position="31"/>
        <end position="41"/>
    </location>
</feature>